<feature type="compositionally biased region" description="Basic and acidic residues" evidence="1">
    <location>
        <begin position="1"/>
        <end position="11"/>
    </location>
</feature>
<sequence>MDSQPKTDSKESLSNYRDSLLSSSTYLGPGTGDNLTPNPAPSNMINPGQNRKRGRSDSGEVSSQNNNRSRSTSRGRRRHRSGFRRFLDVLHRASTSRKRDKSTKNSKTKKSRKKRKRSSSSTHSEPRLQVMSTDDSRHVHVDTTPIILQSRPNSRDCSWSDHPRFNVSPLASCYSSHCSSILPFEAERPPVPNFDYTSPSPSKPYILNEARGECFNNNNDYEMNNSDYLSAREPNVDQSRPRSQASSTGQVDLDAMVMNDTGAGTGRNIENRLSEEDDSMDDDGLESPRSRSHVSLRALRDQLRGIFGTSHHNLSRD</sequence>
<dbReference type="Proteomes" id="UP001377567">
    <property type="component" value="Unassembled WGS sequence"/>
</dbReference>
<dbReference type="AlphaFoldDB" id="A0AAV5RXK9"/>
<evidence type="ECO:0000313" key="2">
    <source>
        <dbReference type="EMBL" id="GMM56087.1"/>
    </source>
</evidence>
<evidence type="ECO:0000256" key="1">
    <source>
        <dbReference type="SAM" id="MobiDB-lite"/>
    </source>
</evidence>
<evidence type="ECO:0000313" key="3">
    <source>
        <dbReference type="Proteomes" id="UP001377567"/>
    </source>
</evidence>
<feature type="compositionally biased region" description="Polar residues" evidence="1">
    <location>
        <begin position="12"/>
        <end position="26"/>
    </location>
</feature>
<comment type="caution">
    <text evidence="2">The sequence shown here is derived from an EMBL/GenBank/DDBJ whole genome shotgun (WGS) entry which is preliminary data.</text>
</comment>
<keyword evidence="3" id="KW-1185">Reference proteome</keyword>
<reference evidence="2 3" key="1">
    <citation type="journal article" date="2023" name="Elife">
        <title>Identification of key yeast species and microbe-microbe interactions impacting larval growth of Drosophila in the wild.</title>
        <authorList>
            <person name="Mure A."/>
            <person name="Sugiura Y."/>
            <person name="Maeda R."/>
            <person name="Honda K."/>
            <person name="Sakurai N."/>
            <person name="Takahashi Y."/>
            <person name="Watada M."/>
            <person name="Katoh T."/>
            <person name="Gotoh A."/>
            <person name="Gotoh Y."/>
            <person name="Taniguchi I."/>
            <person name="Nakamura K."/>
            <person name="Hayashi T."/>
            <person name="Katayama T."/>
            <person name="Uemura T."/>
            <person name="Hattori Y."/>
        </authorList>
    </citation>
    <scope>NUCLEOTIDE SEQUENCE [LARGE SCALE GENOMIC DNA]</scope>
    <source>
        <strain evidence="2 3">KH-74</strain>
    </source>
</reference>
<proteinExistence type="predicted"/>
<gene>
    <name evidence="2" type="ORF">DAKH74_027030</name>
</gene>
<feature type="region of interest" description="Disordered" evidence="1">
    <location>
        <begin position="232"/>
        <end position="293"/>
    </location>
</feature>
<name>A0AAV5RXK9_MAUHU</name>
<feature type="compositionally biased region" description="Basic residues" evidence="1">
    <location>
        <begin position="71"/>
        <end position="83"/>
    </location>
</feature>
<feature type="compositionally biased region" description="Polar residues" evidence="1">
    <location>
        <begin position="146"/>
        <end position="156"/>
    </location>
</feature>
<protein>
    <submittedName>
        <fullName evidence="2">Uncharacterized protein</fullName>
    </submittedName>
</protein>
<feature type="compositionally biased region" description="Polar residues" evidence="1">
    <location>
        <begin position="33"/>
        <end position="49"/>
    </location>
</feature>
<feature type="region of interest" description="Disordered" evidence="1">
    <location>
        <begin position="1"/>
        <end position="156"/>
    </location>
</feature>
<dbReference type="EMBL" id="BTGD01000006">
    <property type="protein sequence ID" value="GMM56087.1"/>
    <property type="molecule type" value="Genomic_DNA"/>
</dbReference>
<feature type="compositionally biased region" description="Polar residues" evidence="1">
    <location>
        <begin position="236"/>
        <end position="250"/>
    </location>
</feature>
<feature type="compositionally biased region" description="Basic residues" evidence="1">
    <location>
        <begin position="94"/>
        <end position="118"/>
    </location>
</feature>
<organism evidence="2 3">
    <name type="scientific">Maudiozyma humilis</name>
    <name type="common">Sour dough yeast</name>
    <name type="synonym">Kazachstania humilis</name>
    <dbReference type="NCBI Taxonomy" id="51915"/>
    <lineage>
        <taxon>Eukaryota</taxon>
        <taxon>Fungi</taxon>
        <taxon>Dikarya</taxon>
        <taxon>Ascomycota</taxon>
        <taxon>Saccharomycotina</taxon>
        <taxon>Saccharomycetes</taxon>
        <taxon>Saccharomycetales</taxon>
        <taxon>Saccharomycetaceae</taxon>
        <taxon>Maudiozyma</taxon>
    </lineage>
</organism>
<accession>A0AAV5RXK9</accession>
<feature type="compositionally biased region" description="Acidic residues" evidence="1">
    <location>
        <begin position="275"/>
        <end position="285"/>
    </location>
</feature>